<gene>
    <name evidence="1" type="ORF">I9054_002530</name>
</gene>
<dbReference type="RefSeq" id="WP_042088484.1">
    <property type="nucleotide sequence ID" value="NZ_BKMA01000005.1"/>
</dbReference>
<reference evidence="1" key="1">
    <citation type="submission" date="2022-02" db="EMBL/GenBank/DDBJ databases">
        <title>Characterization of Tn125 harboring carbapenem-resistant Acinetobacter bereziniae clinical isolates.</title>
        <authorList>
            <person name="Wong N.-K."/>
            <person name="Pan Q."/>
        </authorList>
    </citation>
    <scope>NUCLEOTIDE SEQUENCE</scope>
    <source>
        <strain evidence="1">GD03393</strain>
    </source>
</reference>
<dbReference type="eggNOG" id="COG0546">
    <property type="taxonomic scope" value="Bacteria"/>
</dbReference>
<dbReference type="InterPro" id="IPR036412">
    <property type="entry name" value="HAD-like_sf"/>
</dbReference>
<evidence type="ECO:0000313" key="1">
    <source>
        <dbReference type="EMBL" id="UUN98360.1"/>
    </source>
</evidence>
<organism evidence="1 2">
    <name type="scientific">Acinetobacter bereziniae</name>
    <name type="common">Acinetobacter genomosp. 10</name>
    <dbReference type="NCBI Taxonomy" id="106648"/>
    <lineage>
        <taxon>Bacteria</taxon>
        <taxon>Pseudomonadati</taxon>
        <taxon>Pseudomonadota</taxon>
        <taxon>Gammaproteobacteria</taxon>
        <taxon>Moraxellales</taxon>
        <taxon>Moraxellaceae</taxon>
        <taxon>Acinetobacter</taxon>
    </lineage>
</organism>
<dbReference type="InterPro" id="IPR023198">
    <property type="entry name" value="PGP-like_dom2"/>
</dbReference>
<dbReference type="SFLD" id="SFLDS00003">
    <property type="entry name" value="Haloacid_Dehalogenase"/>
    <property type="match status" value="1"/>
</dbReference>
<dbReference type="AlphaFoldDB" id="A0A0A8TQ90"/>
<dbReference type="SFLD" id="SFLDG01129">
    <property type="entry name" value="C1.5:_HAD__Beta-PGM__Phosphata"/>
    <property type="match status" value="1"/>
</dbReference>
<dbReference type="NCBIfam" id="TIGR01549">
    <property type="entry name" value="HAD-SF-IA-v1"/>
    <property type="match status" value="1"/>
</dbReference>
<dbReference type="STRING" id="106648.GCA_000753985_03681"/>
<dbReference type="GO" id="GO:0008967">
    <property type="term" value="F:phosphoglycolate phosphatase activity"/>
    <property type="evidence" value="ECO:0007669"/>
    <property type="project" value="TreeGrafter"/>
</dbReference>
<dbReference type="EMBL" id="CP092085">
    <property type="protein sequence ID" value="UUN98360.1"/>
    <property type="molecule type" value="Genomic_DNA"/>
</dbReference>
<dbReference type="GO" id="GO:0005829">
    <property type="term" value="C:cytosol"/>
    <property type="evidence" value="ECO:0007669"/>
    <property type="project" value="TreeGrafter"/>
</dbReference>
<name>A0A0A8TQ90_ACIBZ</name>
<dbReference type="KEGG" id="aber:BSR55_18980"/>
<dbReference type="Proteomes" id="UP000644140">
    <property type="component" value="Chromosome"/>
</dbReference>
<dbReference type="InterPro" id="IPR023214">
    <property type="entry name" value="HAD_sf"/>
</dbReference>
<protein>
    <submittedName>
        <fullName evidence="1">HAD-IA family hydrolase</fullName>
    </submittedName>
</protein>
<dbReference type="InterPro" id="IPR041492">
    <property type="entry name" value="HAD_2"/>
</dbReference>
<proteinExistence type="predicted"/>
<dbReference type="Gene3D" id="3.40.50.1000">
    <property type="entry name" value="HAD superfamily/HAD-like"/>
    <property type="match status" value="1"/>
</dbReference>
<sequence>MQKPVELIVFDWDGTLFDSVGQIVESLLFAAKVYDQPLTPEAAKSIIGLGLPEVAQVLFPQVPALHADILKCYGDHYVEHSKDDQWFAGVSEMLYDLKNQNIKLAVATGKSRRGLDRVLAQTQSLELFEVTRAANETKSKPDPLMLTEILNYTGMDATQAIMVGDTSYDLEMAQKIAMPRVGVSYGVHSVEVLKTFNPLMIANNVTVLHQFLKTQINTSEVA</sequence>
<dbReference type="Pfam" id="PF13419">
    <property type="entry name" value="HAD_2"/>
    <property type="match status" value="1"/>
</dbReference>
<dbReference type="InterPro" id="IPR006439">
    <property type="entry name" value="HAD-SF_hydro_IA"/>
</dbReference>
<dbReference type="GO" id="GO:0006281">
    <property type="term" value="P:DNA repair"/>
    <property type="evidence" value="ECO:0007669"/>
    <property type="project" value="TreeGrafter"/>
</dbReference>
<evidence type="ECO:0000313" key="2">
    <source>
        <dbReference type="Proteomes" id="UP000644140"/>
    </source>
</evidence>
<keyword evidence="1" id="KW-0378">Hydrolase</keyword>
<dbReference type="PANTHER" id="PTHR43434">
    <property type="entry name" value="PHOSPHOGLYCOLATE PHOSPHATASE"/>
    <property type="match status" value="1"/>
</dbReference>
<dbReference type="InterPro" id="IPR050155">
    <property type="entry name" value="HAD-like_hydrolase_sf"/>
</dbReference>
<accession>A0A0A8TQ90</accession>
<dbReference type="SUPFAM" id="SSF56784">
    <property type="entry name" value="HAD-like"/>
    <property type="match status" value="1"/>
</dbReference>
<dbReference type="PANTHER" id="PTHR43434:SF24">
    <property type="entry name" value="HYDROLASE-RELATED"/>
    <property type="match status" value="1"/>
</dbReference>
<dbReference type="Gene3D" id="1.10.150.240">
    <property type="entry name" value="Putative phosphatase, domain 2"/>
    <property type="match status" value="1"/>
</dbReference>